<dbReference type="GO" id="GO:0003995">
    <property type="term" value="F:acyl-CoA dehydrogenase activity"/>
    <property type="evidence" value="ECO:0007669"/>
    <property type="project" value="InterPro"/>
</dbReference>
<dbReference type="InterPro" id="IPR006091">
    <property type="entry name" value="Acyl-CoA_Oxase/DH_mid-dom"/>
</dbReference>
<evidence type="ECO:0000256" key="4">
    <source>
        <dbReference type="ARBA" id="ARBA00022827"/>
    </source>
</evidence>
<evidence type="ECO:0000256" key="5">
    <source>
        <dbReference type="RuleBase" id="RU362125"/>
    </source>
</evidence>
<keyword evidence="10" id="KW-1185">Reference proteome</keyword>
<evidence type="ECO:0000256" key="2">
    <source>
        <dbReference type="ARBA" id="ARBA00009347"/>
    </source>
</evidence>
<organism evidence="9 10">
    <name type="scientific">Paramicrobacterium humi</name>
    <dbReference type="NCBI Taxonomy" id="640635"/>
    <lineage>
        <taxon>Bacteria</taxon>
        <taxon>Bacillati</taxon>
        <taxon>Actinomycetota</taxon>
        <taxon>Actinomycetes</taxon>
        <taxon>Micrococcales</taxon>
        <taxon>Microbacteriaceae</taxon>
        <taxon>Paramicrobacterium</taxon>
    </lineage>
</organism>
<dbReference type="AlphaFoldDB" id="A0A1H4IRY3"/>
<dbReference type="GO" id="GO:0050660">
    <property type="term" value="F:flavin adenine dinucleotide binding"/>
    <property type="evidence" value="ECO:0007669"/>
    <property type="project" value="InterPro"/>
</dbReference>
<dbReference type="Gene3D" id="2.40.110.10">
    <property type="entry name" value="Butyryl-CoA Dehydrogenase, subunit A, domain 2"/>
    <property type="match status" value="1"/>
</dbReference>
<dbReference type="PANTHER" id="PTHR43188:SF1">
    <property type="entry name" value="ACYL-COA DEHYDROGENASE"/>
    <property type="match status" value="1"/>
</dbReference>
<feature type="domain" description="Acyl-CoA dehydrogenase/oxidase N-terminal" evidence="8">
    <location>
        <begin position="18"/>
        <end position="129"/>
    </location>
</feature>
<dbReference type="InterPro" id="IPR006089">
    <property type="entry name" value="Acyl-CoA_DH_CS"/>
</dbReference>
<evidence type="ECO:0000256" key="1">
    <source>
        <dbReference type="ARBA" id="ARBA00001974"/>
    </source>
</evidence>
<dbReference type="OrthoDB" id="9770681at2"/>
<dbReference type="SUPFAM" id="SSF47203">
    <property type="entry name" value="Acyl-CoA dehydrogenase C-terminal domain-like"/>
    <property type="match status" value="1"/>
</dbReference>
<protein>
    <submittedName>
        <fullName evidence="9">Glutaryl-CoA dehydrogenase</fullName>
    </submittedName>
</protein>
<dbReference type="Proteomes" id="UP000199183">
    <property type="component" value="Unassembled WGS sequence"/>
</dbReference>
<comment type="cofactor">
    <cofactor evidence="1 5">
        <name>FAD</name>
        <dbReference type="ChEBI" id="CHEBI:57692"/>
    </cofactor>
</comment>
<dbReference type="EMBL" id="FNRY01000001">
    <property type="protein sequence ID" value="SEB36605.1"/>
    <property type="molecule type" value="Genomic_DNA"/>
</dbReference>
<proteinExistence type="inferred from homology"/>
<dbReference type="GO" id="GO:0006635">
    <property type="term" value="P:fatty acid beta-oxidation"/>
    <property type="evidence" value="ECO:0007669"/>
    <property type="project" value="InterPro"/>
</dbReference>
<evidence type="ECO:0000313" key="9">
    <source>
        <dbReference type="EMBL" id="SEB36605.1"/>
    </source>
</evidence>
<dbReference type="PROSITE" id="PS00073">
    <property type="entry name" value="ACYL_COA_DH_2"/>
    <property type="match status" value="1"/>
</dbReference>
<evidence type="ECO:0000259" key="8">
    <source>
        <dbReference type="Pfam" id="PF02771"/>
    </source>
</evidence>
<comment type="similarity">
    <text evidence="2 5">Belongs to the acyl-CoA dehydrogenase family.</text>
</comment>
<dbReference type="Gene3D" id="1.10.540.10">
    <property type="entry name" value="Acyl-CoA dehydrogenase/oxidase, N-terminal domain"/>
    <property type="match status" value="1"/>
</dbReference>
<keyword evidence="4 5" id="KW-0274">FAD</keyword>
<dbReference type="Gene3D" id="1.20.140.10">
    <property type="entry name" value="Butyryl-CoA Dehydrogenase, subunit A, domain 3"/>
    <property type="match status" value="1"/>
</dbReference>
<feature type="domain" description="Acyl-CoA oxidase/dehydrogenase middle" evidence="7">
    <location>
        <begin position="133"/>
        <end position="226"/>
    </location>
</feature>
<dbReference type="InterPro" id="IPR009075">
    <property type="entry name" value="AcylCo_DH/oxidase_C"/>
</dbReference>
<reference evidence="9 10" key="1">
    <citation type="submission" date="2016-10" db="EMBL/GenBank/DDBJ databases">
        <authorList>
            <person name="de Groot N.N."/>
        </authorList>
    </citation>
    <scope>NUCLEOTIDE SEQUENCE [LARGE SCALE GENOMIC DNA]</scope>
    <source>
        <strain evidence="9 10">DSM 21799</strain>
    </source>
</reference>
<name>A0A1H4IRY3_9MICO</name>
<evidence type="ECO:0000256" key="3">
    <source>
        <dbReference type="ARBA" id="ARBA00022630"/>
    </source>
</evidence>
<dbReference type="Pfam" id="PF02770">
    <property type="entry name" value="Acyl-CoA_dh_M"/>
    <property type="match status" value="1"/>
</dbReference>
<dbReference type="Pfam" id="PF00441">
    <property type="entry name" value="Acyl-CoA_dh_1"/>
    <property type="match status" value="1"/>
</dbReference>
<dbReference type="InterPro" id="IPR036250">
    <property type="entry name" value="AcylCo_DH-like_C"/>
</dbReference>
<dbReference type="InterPro" id="IPR046373">
    <property type="entry name" value="Acyl-CoA_Oxase/DH_mid-dom_sf"/>
</dbReference>
<evidence type="ECO:0000313" key="10">
    <source>
        <dbReference type="Proteomes" id="UP000199183"/>
    </source>
</evidence>
<dbReference type="Pfam" id="PF02771">
    <property type="entry name" value="Acyl-CoA_dh_N"/>
    <property type="match status" value="1"/>
</dbReference>
<dbReference type="InterPro" id="IPR037069">
    <property type="entry name" value="AcylCoA_DH/ox_N_sf"/>
</dbReference>
<dbReference type="InterPro" id="IPR045008">
    <property type="entry name" value="ACX4-like"/>
</dbReference>
<evidence type="ECO:0000259" key="6">
    <source>
        <dbReference type="Pfam" id="PF00441"/>
    </source>
</evidence>
<dbReference type="PANTHER" id="PTHR43188">
    <property type="entry name" value="ACYL-COENZYME A OXIDASE"/>
    <property type="match status" value="1"/>
</dbReference>
<dbReference type="STRING" id="640635.SAMN04489806_0184"/>
<feature type="domain" description="Acyl-CoA dehydrogenase/oxidase C-terminal" evidence="6">
    <location>
        <begin position="245"/>
        <end position="385"/>
    </location>
</feature>
<keyword evidence="5" id="KW-0560">Oxidoreductase</keyword>
<gene>
    <name evidence="9" type="ORF">SAMN04489806_0184</name>
</gene>
<sequence>MTFEPLTSDFYGFSSLLSEQEREALQTIRDFMEHEVRPIANEYWEKGEFPLHLVKGFLATDAARFAWPETAPFENSAVFRGMAAMEMSRVDASTATFIGVQEGLVMGTIGVTGSQEQRDEWLPKLASGEVTGAFGLTEPLSGSDSARGLRTTARREGDEWVINGAKRWIGNATFSDITIIWAKDEADGQVKGFIVPTSTPGYTATKIERKISLRAVQNADITLENVRVPELLRLQNANSFRDTARVLRLTRAQVAWSSIGVAMGAYEGAVKYAKEREQFGKPIASHQLIQDHLARCLGNITASIAMCVRVSQMLDEGTQRDEHSALAKGFCTARMRETVAWAREAMGGNGIVLDYEVARFFADAEALYSYEGTHEMNALIVGRAITGVNAFV</sequence>
<dbReference type="InterPro" id="IPR013786">
    <property type="entry name" value="AcylCoA_DH/ox_N"/>
</dbReference>
<evidence type="ECO:0000259" key="7">
    <source>
        <dbReference type="Pfam" id="PF02770"/>
    </source>
</evidence>
<dbReference type="RefSeq" id="WP_091178930.1">
    <property type="nucleotide sequence ID" value="NZ_FNRY01000001.1"/>
</dbReference>
<accession>A0A1H4IRY3</accession>
<dbReference type="SUPFAM" id="SSF56645">
    <property type="entry name" value="Acyl-CoA dehydrogenase NM domain-like"/>
    <property type="match status" value="1"/>
</dbReference>
<keyword evidence="3 5" id="KW-0285">Flavoprotein</keyword>
<dbReference type="InterPro" id="IPR009100">
    <property type="entry name" value="AcylCoA_DH/oxidase_NM_dom_sf"/>
</dbReference>